<protein>
    <submittedName>
        <fullName evidence="4">Thioredoxin reductase</fullName>
    </submittedName>
</protein>
<dbReference type="GO" id="GO:0016491">
    <property type="term" value="F:oxidoreductase activity"/>
    <property type="evidence" value="ECO:0007669"/>
    <property type="project" value="UniProtKB-KW"/>
</dbReference>
<reference evidence="4" key="2">
    <citation type="submission" date="2020-09" db="EMBL/GenBank/DDBJ databases">
        <authorList>
            <person name="Sun Q."/>
            <person name="Zhou Y."/>
        </authorList>
    </citation>
    <scope>NUCLEOTIDE SEQUENCE</scope>
    <source>
        <strain evidence="4">CGMCC 1.10998</strain>
    </source>
</reference>
<proteinExistence type="predicted"/>
<evidence type="ECO:0000313" key="5">
    <source>
        <dbReference type="Proteomes" id="UP000637423"/>
    </source>
</evidence>
<dbReference type="InterPro" id="IPR018490">
    <property type="entry name" value="cNMP-bd_dom_sf"/>
</dbReference>
<dbReference type="InterPro" id="IPR036188">
    <property type="entry name" value="FAD/NAD-bd_sf"/>
</dbReference>
<dbReference type="AlphaFoldDB" id="A0A916XKV9"/>
<dbReference type="PRINTS" id="PR00368">
    <property type="entry name" value="FADPNR"/>
</dbReference>
<dbReference type="Gene3D" id="2.60.120.10">
    <property type="entry name" value="Jelly Rolls"/>
    <property type="match status" value="1"/>
</dbReference>
<dbReference type="PRINTS" id="PR00469">
    <property type="entry name" value="PNDRDTASEII"/>
</dbReference>
<organism evidence="4 5">
    <name type="scientific">Undibacterium terreum</name>
    <dbReference type="NCBI Taxonomy" id="1224302"/>
    <lineage>
        <taxon>Bacteria</taxon>
        <taxon>Pseudomonadati</taxon>
        <taxon>Pseudomonadota</taxon>
        <taxon>Betaproteobacteria</taxon>
        <taxon>Burkholderiales</taxon>
        <taxon>Oxalobacteraceae</taxon>
        <taxon>Undibacterium</taxon>
    </lineage>
</organism>
<dbReference type="InterPro" id="IPR014710">
    <property type="entry name" value="RmlC-like_jellyroll"/>
</dbReference>
<dbReference type="SUPFAM" id="SSF51905">
    <property type="entry name" value="FAD/NAD(P)-binding domain"/>
    <property type="match status" value="1"/>
</dbReference>
<dbReference type="EMBL" id="BMED01000002">
    <property type="protein sequence ID" value="GGC79308.1"/>
    <property type="molecule type" value="Genomic_DNA"/>
</dbReference>
<dbReference type="SMART" id="SM00100">
    <property type="entry name" value="cNMP"/>
    <property type="match status" value="1"/>
</dbReference>
<keyword evidence="2" id="KW-0560">Oxidoreductase</keyword>
<dbReference type="SUPFAM" id="SSF51206">
    <property type="entry name" value="cAMP-binding domain-like"/>
    <property type="match status" value="1"/>
</dbReference>
<name>A0A916XKV9_9BURK</name>
<dbReference type="InterPro" id="IPR050097">
    <property type="entry name" value="Ferredoxin-NADP_redctase_2"/>
</dbReference>
<sequence>MQVQNGFDTSELGASAAEAFPSLSDEMTARVGAYGVRGHVLQGTQLIARDDRHADAFFVISGCIEISATDSEGNVETIARHCRNQFTGELDVLSGHKILVDAFASEDTEVIRVKRADLQRLLSSEPDIGEILMRAYMVRRLQLIQHGVGGVLVIGSSQCADTLRIRRFLLRNGYPHRVLEMEHDAETIPMLSMLGLSRKEFPVVVNSRNEVIMNPATAALADQIGLNVQVDPERIYDVVVVGAGPTGLASAVYAASEGLDTIVIEEFAAGGQAGTSSKIENYLGFPMGISGANLAAKAQVQAQKFGVRLVISRSASSIDCSSLPYKLSMEDGQMLHARSIVIATGARYKKLDVPNYDRFEGQGIHYAATAMEANLCAGEEVIVVGGGNSAGQAAVYLSQWVKHVHILVRANGLAATMSDYLIQRINQSPKISLHARSFITRMDGDYLLRQVTWMDGATGTERQQDMKNVFVMIGAEPNTQWLNGCVKLDEKGFVRTGGKVCPLLIDSNFATSKPGIFAVGDVRSGSVKRVASGVGEGSVVVQAIHQYLAGEVTA</sequence>
<feature type="domain" description="Cyclic nucleotide-binding" evidence="3">
    <location>
        <begin position="19"/>
        <end position="139"/>
    </location>
</feature>
<dbReference type="InterPro" id="IPR000595">
    <property type="entry name" value="cNMP-bd_dom"/>
</dbReference>
<keyword evidence="5" id="KW-1185">Reference proteome</keyword>
<evidence type="ECO:0000259" key="3">
    <source>
        <dbReference type="PROSITE" id="PS50042"/>
    </source>
</evidence>
<keyword evidence="1" id="KW-0285">Flavoprotein</keyword>
<dbReference type="InterPro" id="IPR023753">
    <property type="entry name" value="FAD/NAD-binding_dom"/>
</dbReference>
<dbReference type="Proteomes" id="UP000637423">
    <property type="component" value="Unassembled WGS sequence"/>
</dbReference>
<dbReference type="Pfam" id="PF07992">
    <property type="entry name" value="Pyr_redox_2"/>
    <property type="match status" value="1"/>
</dbReference>
<comment type="caution">
    <text evidence="4">The sequence shown here is derived from an EMBL/GenBank/DDBJ whole genome shotgun (WGS) entry which is preliminary data.</text>
</comment>
<dbReference type="Gene3D" id="3.50.50.60">
    <property type="entry name" value="FAD/NAD(P)-binding domain"/>
    <property type="match status" value="2"/>
</dbReference>
<dbReference type="PROSITE" id="PS50042">
    <property type="entry name" value="CNMP_BINDING_3"/>
    <property type="match status" value="1"/>
</dbReference>
<dbReference type="CDD" id="cd00038">
    <property type="entry name" value="CAP_ED"/>
    <property type="match status" value="1"/>
</dbReference>
<dbReference type="PANTHER" id="PTHR48105">
    <property type="entry name" value="THIOREDOXIN REDUCTASE 1-RELATED-RELATED"/>
    <property type="match status" value="1"/>
</dbReference>
<evidence type="ECO:0000256" key="1">
    <source>
        <dbReference type="ARBA" id="ARBA00022630"/>
    </source>
</evidence>
<evidence type="ECO:0000313" key="4">
    <source>
        <dbReference type="EMBL" id="GGC79308.1"/>
    </source>
</evidence>
<accession>A0A916XKV9</accession>
<gene>
    <name evidence="4" type="ORF">GCM10011396_28190</name>
</gene>
<evidence type="ECO:0000256" key="2">
    <source>
        <dbReference type="ARBA" id="ARBA00023002"/>
    </source>
</evidence>
<dbReference type="RefSeq" id="WP_188566640.1">
    <property type="nucleotide sequence ID" value="NZ_BMED01000002.1"/>
</dbReference>
<dbReference type="Pfam" id="PF00027">
    <property type="entry name" value="cNMP_binding"/>
    <property type="match status" value="1"/>
</dbReference>
<reference evidence="4" key="1">
    <citation type="journal article" date="2014" name="Int. J. Syst. Evol. Microbiol.">
        <title>Complete genome sequence of Corynebacterium casei LMG S-19264T (=DSM 44701T), isolated from a smear-ripened cheese.</title>
        <authorList>
            <consortium name="US DOE Joint Genome Institute (JGI-PGF)"/>
            <person name="Walter F."/>
            <person name="Albersmeier A."/>
            <person name="Kalinowski J."/>
            <person name="Ruckert C."/>
        </authorList>
    </citation>
    <scope>NUCLEOTIDE SEQUENCE</scope>
    <source>
        <strain evidence="4">CGMCC 1.10998</strain>
    </source>
</reference>